<sequence length="266" mass="27448">MSGHVAIVTGANHGIGAATAGALAAAGTAVLCAYWRVRDAEDPAVPQAYRDNRLRGADHVVAGIEAAGGRAVAVEADLTDPAAPARLFDTAEELLGPVDILVNNATGWVQDTFSPATTDHHGRALRPVSQWTWSQQFAVDALAPALLIGELARRHAARGATWGRVVGLTSGGDLGFPEEVSYGAAKAAQSNYTMSAAVELAPLGITANMVHPPVTDTGWVNDSVRELVAASPGLVHVATPAEVAEVIAYLVSDAARLVTGNVITLR</sequence>
<reference evidence="3 4" key="1">
    <citation type="submission" date="2020-03" db="EMBL/GenBank/DDBJ databases">
        <title>Whole genome shotgun sequence of Phytohabitans suffuscus NBRC 105367.</title>
        <authorList>
            <person name="Komaki H."/>
            <person name="Tamura T."/>
        </authorList>
    </citation>
    <scope>NUCLEOTIDE SEQUENCE [LARGE SCALE GENOMIC DNA]</scope>
    <source>
        <strain evidence="3 4">NBRC 105367</strain>
    </source>
</reference>
<dbReference type="EMBL" id="AP022871">
    <property type="protein sequence ID" value="BCB90162.1"/>
    <property type="molecule type" value="Genomic_DNA"/>
</dbReference>
<dbReference type="CDD" id="cd05233">
    <property type="entry name" value="SDR_c"/>
    <property type="match status" value="1"/>
</dbReference>
<dbReference type="PANTHER" id="PTHR43639:SF1">
    <property type="entry name" value="SHORT-CHAIN DEHYDROGENASE_REDUCTASE FAMILY PROTEIN"/>
    <property type="match status" value="1"/>
</dbReference>
<dbReference type="Pfam" id="PF13561">
    <property type="entry name" value="adh_short_C2"/>
    <property type="match status" value="1"/>
</dbReference>
<gene>
    <name evidence="3" type="primary">yjdA</name>
    <name evidence="3" type="ORF">Psuf_074750</name>
</gene>
<evidence type="ECO:0000313" key="4">
    <source>
        <dbReference type="Proteomes" id="UP000503011"/>
    </source>
</evidence>
<dbReference type="KEGG" id="psuu:Psuf_074750"/>
<dbReference type="RefSeq" id="WP_173162338.1">
    <property type="nucleotide sequence ID" value="NZ_AP022871.1"/>
</dbReference>
<dbReference type="Proteomes" id="UP000503011">
    <property type="component" value="Chromosome"/>
</dbReference>
<accession>A0A6F8YVM6</accession>
<dbReference type="Gene3D" id="3.40.50.720">
    <property type="entry name" value="NAD(P)-binding Rossmann-like Domain"/>
    <property type="match status" value="1"/>
</dbReference>
<evidence type="ECO:0000256" key="2">
    <source>
        <dbReference type="ARBA" id="ARBA00023002"/>
    </source>
</evidence>
<dbReference type="InterPro" id="IPR002347">
    <property type="entry name" value="SDR_fam"/>
</dbReference>
<dbReference type="PRINTS" id="PR00080">
    <property type="entry name" value="SDRFAMILY"/>
</dbReference>
<keyword evidence="2" id="KW-0560">Oxidoreductase</keyword>
<dbReference type="AlphaFoldDB" id="A0A6F8YVM6"/>
<evidence type="ECO:0000313" key="3">
    <source>
        <dbReference type="EMBL" id="BCB90162.1"/>
    </source>
</evidence>
<dbReference type="GO" id="GO:0016491">
    <property type="term" value="F:oxidoreductase activity"/>
    <property type="evidence" value="ECO:0007669"/>
    <property type="project" value="UniProtKB-KW"/>
</dbReference>
<proteinExistence type="inferred from homology"/>
<dbReference type="PANTHER" id="PTHR43639">
    <property type="entry name" value="OXIDOREDUCTASE, SHORT-CHAIN DEHYDROGENASE/REDUCTASE FAMILY (AFU_ORTHOLOGUE AFUA_5G02870)"/>
    <property type="match status" value="1"/>
</dbReference>
<dbReference type="InterPro" id="IPR036291">
    <property type="entry name" value="NAD(P)-bd_dom_sf"/>
</dbReference>
<comment type="similarity">
    <text evidence="1">Belongs to the short-chain dehydrogenases/reductases (SDR) family.</text>
</comment>
<reference evidence="3 4" key="2">
    <citation type="submission" date="2020-03" db="EMBL/GenBank/DDBJ databases">
        <authorList>
            <person name="Ichikawa N."/>
            <person name="Kimura A."/>
            <person name="Kitahashi Y."/>
            <person name="Uohara A."/>
        </authorList>
    </citation>
    <scope>NUCLEOTIDE SEQUENCE [LARGE SCALE GENOMIC DNA]</scope>
    <source>
        <strain evidence="3 4">NBRC 105367</strain>
    </source>
</reference>
<dbReference type="SUPFAM" id="SSF51735">
    <property type="entry name" value="NAD(P)-binding Rossmann-fold domains"/>
    <property type="match status" value="1"/>
</dbReference>
<name>A0A6F8YVM6_9ACTN</name>
<organism evidence="3 4">
    <name type="scientific">Phytohabitans suffuscus</name>
    <dbReference type="NCBI Taxonomy" id="624315"/>
    <lineage>
        <taxon>Bacteria</taxon>
        <taxon>Bacillati</taxon>
        <taxon>Actinomycetota</taxon>
        <taxon>Actinomycetes</taxon>
        <taxon>Micromonosporales</taxon>
        <taxon>Micromonosporaceae</taxon>
    </lineage>
</organism>
<keyword evidence="4" id="KW-1185">Reference proteome</keyword>
<protein>
    <submittedName>
        <fullName evidence="3">Putative oxidoreductase YjdA</fullName>
    </submittedName>
</protein>
<dbReference type="PRINTS" id="PR00081">
    <property type="entry name" value="GDHRDH"/>
</dbReference>
<evidence type="ECO:0000256" key="1">
    <source>
        <dbReference type="ARBA" id="ARBA00006484"/>
    </source>
</evidence>